<evidence type="ECO:0000313" key="3">
    <source>
        <dbReference type="EMBL" id="KAA1397288.1"/>
    </source>
</evidence>
<comment type="caution">
    <text evidence="3">The sequence shown here is derived from an EMBL/GenBank/DDBJ whole genome shotgun (WGS) entry which is preliminary data.</text>
</comment>
<evidence type="ECO:0000256" key="1">
    <source>
        <dbReference type="SAM" id="MobiDB-lite"/>
    </source>
</evidence>
<sequence>MSFSRKLSSVVATVLLAGLSLSACGGSDGSDGDKADSTSGGGGSKTTLTQANFAKVIGDSQVDAKSTHIDMTIGAGGQSFKAQGDAEFGTSAADTSVAMTMDLGSIKADMRLVDQVFYMNMGAMSDNKFLKIDLKDKNNAFAQQYGQIMDQMDPSKQMEQFKEAMKSFEKKGEPQKLDGVEAQPYVVTVDTSKIKSLMELPEASKAQVPDTIVYTMFIGPDNLPRRMEFDLAGSTSTIDYSKWGDSVDIKAPSAGEISDKDLSQLGAPSAG</sequence>
<dbReference type="OrthoDB" id="3781094at2"/>
<evidence type="ECO:0008006" key="5">
    <source>
        <dbReference type="Google" id="ProtNLM"/>
    </source>
</evidence>
<dbReference type="RefSeq" id="WP_149688768.1">
    <property type="nucleotide sequence ID" value="NZ_SDPQ02000002.1"/>
</dbReference>
<evidence type="ECO:0000313" key="4">
    <source>
        <dbReference type="Proteomes" id="UP000380867"/>
    </source>
</evidence>
<dbReference type="EMBL" id="SDPQ02000002">
    <property type="protein sequence ID" value="KAA1397288.1"/>
    <property type="molecule type" value="Genomic_DNA"/>
</dbReference>
<dbReference type="AlphaFoldDB" id="A0A5M4FDK3"/>
<reference evidence="3" key="1">
    <citation type="submission" date="2019-09" db="EMBL/GenBank/DDBJ databases">
        <authorList>
            <person name="Li J."/>
        </authorList>
    </citation>
    <scope>NUCLEOTIDE SEQUENCE [LARGE SCALE GENOMIC DNA]</scope>
    <source>
        <strain evidence="3">JCM 14732</strain>
    </source>
</reference>
<dbReference type="InterPro" id="IPR029046">
    <property type="entry name" value="LolA/LolB/LppX"/>
</dbReference>
<proteinExistence type="predicted"/>
<keyword evidence="4" id="KW-1185">Reference proteome</keyword>
<feature type="signal peptide" evidence="2">
    <location>
        <begin position="1"/>
        <end position="23"/>
    </location>
</feature>
<accession>A0A5M4FDK3</accession>
<gene>
    <name evidence="3" type="ORF">ESP70_007815</name>
</gene>
<protein>
    <recommendedName>
        <fullName evidence="5">LppX_LprAFG lipoprotein</fullName>
    </recommendedName>
</protein>
<dbReference type="PROSITE" id="PS51257">
    <property type="entry name" value="PROKAR_LIPOPROTEIN"/>
    <property type="match status" value="1"/>
</dbReference>
<dbReference type="Proteomes" id="UP000380867">
    <property type="component" value="Unassembled WGS sequence"/>
</dbReference>
<feature type="region of interest" description="Disordered" evidence="1">
    <location>
        <begin position="251"/>
        <end position="271"/>
    </location>
</feature>
<name>A0A5M4FDK3_9ACTN</name>
<evidence type="ECO:0000256" key="2">
    <source>
        <dbReference type="SAM" id="SignalP"/>
    </source>
</evidence>
<dbReference type="Gene3D" id="2.50.20.20">
    <property type="match status" value="1"/>
</dbReference>
<keyword evidence="2" id="KW-0732">Signal</keyword>
<dbReference type="SUPFAM" id="SSF89392">
    <property type="entry name" value="Prokaryotic lipoproteins and lipoprotein localization factors"/>
    <property type="match status" value="1"/>
</dbReference>
<organism evidence="3 4">
    <name type="scientific">Aeromicrobium ginsengisoli</name>
    <dbReference type="NCBI Taxonomy" id="363867"/>
    <lineage>
        <taxon>Bacteria</taxon>
        <taxon>Bacillati</taxon>
        <taxon>Actinomycetota</taxon>
        <taxon>Actinomycetes</taxon>
        <taxon>Propionibacteriales</taxon>
        <taxon>Nocardioidaceae</taxon>
        <taxon>Aeromicrobium</taxon>
    </lineage>
</organism>
<feature type="chain" id="PRO_5039539983" description="LppX_LprAFG lipoprotein" evidence="2">
    <location>
        <begin position="24"/>
        <end position="271"/>
    </location>
</feature>